<accession>A0A368LFG4</accession>
<evidence type="ECO:0000313" key="2">
    <source>
        <dbReference type="EMBL" id="RCS68644.1"/>
    </source>
</evidence>
<evidence type="ECO:0000313" key="3">
    <source>
        <dbReference type="Proteomes" id="UP000252479"/>
    </source>
</evidence>
<gene>
    <name evidence="2" type="ORF">CIK83_17150</name>
    <name evidence="1" type="ORF">CIK83_18190</name>
</gene>
<protein>
    <submittedName>
        <fullName evidence="1">Uncharacterized protein</fullName>
    </submittedName>
</protein>
<proteinExistence type="predicted"/>
<evidence type="ECO:0000313" key="1">
    <source>
        <dbReference type="EMBL" id="RCS68329.1"/>
    </source>
</evidence>
<dbReference type="RefSeq" id="WP_086957903.1">
    <property type="nucleotide sequence ID" value="NZ_FUKS01000002.1"/>
</dbReference>
<dbReference type="Proteomes" id="UP000252479">
    <property type="component" value="Unassembled WGS sequence"/>
</dbReference>
<dbReference type="EMBL" id="QPGL01000006">
    <property type="protein sequence ID" value="RCS68329.1"/>
    <property type="molecule type" value="Genomic_DNA"/>
</dbReference>
<comment type="caution">
    <text evidence="1">The sequence shown here is derived from an EMBL/GenBank/DDBJ whole genome shotgun (WGS) entry which is preliminary data.</text>
</comment>
<dbReference type="GeneID" id="303190854"/>
<dbReference type="EMBL" id="QPGL01000004">
    <property type="protein sequence ID" value="RCS68644.1"/>
    <property type="molecule type" value="Genomic_DNA"/>
</dbReference>
<dbReference type="AlphaFoldDB" id="A0A368LFG4"/>
<sequence>MNLFKRYVTLFSSADIPTYTRYMMLIAESPDHAEQLVKQIKPDATMLFHHQGSNVTSAFEQYYKALSLSNERGNTHHVTAN</sequence>
<reference evidence="1 3" key="1">
    <citation type="journal article" date="2017" name="Elife">
        <title>Extensive horizontal gene transfer in cheese-associated bacteria.</title>
        <authorList>
            <person name="Bonham K.S."/>
            <person name="Wolfe B.E."/>
            <person name="Dutton R.J."/>
        </authorList>
    </citation>
    <scope>NUCLEOTIDE SEQUENCE [LARGE SCALE GENOMIC DNA]</scope>
    <source>
        <strain evidence="1 3">JB196</strain>
    </source>
</reference>
<name>A0A368LFG4_9VIBR</name>
<reference evidence="1" key="2">
    <citation type="submission" date="2018-07" db="EMBL/GenBank/DDBJ databases">
        <authorList>
            <person name="Quirk P.G."/>
            <person name="Krulwich T.A."/>
        </authorList>
    </citation>
    <scope>NUCLEOTIDE SEQUENCE</scope>
    <source>
        <strain evidence="1">JB196</strain>
    </source>
</reference>
<keyword evidence="3" id="KW-1185">Reference proteome</keyword>
<organism evidence="1 3">
    <name type="scientific">Vibrio casei</name>
    <dbReference type="NCBI Taxonomy" id="673372"/>
    <lineage>
        <taxon>Bacteria</taxon>
        <taxon>Pseudomonadati</taxon>
        <taxon>Pseudomonadota</taxon>
        <taxon>Gammaproteobacteria</taxon>
        <taxon>Vibrionales</taxon>
        <taxon>Vibrionaceae</taxon>
        <taxon>Vibrio</taxon>
    </lineage>
</organism>